<proteinExistence type="inferred from homology"/>
<comment type="caution">
    <text evidence="9">Lacks conserved residue(s) required for the propagation of feature annotation.</text>
</comment>
<accession>A0AAD6J5S8</accession>
<dbReference type="Pfam" id="PF05730">
    <property type="entry name" value="CFEM"/>
    <property type="match status" value="1"/>
</dbReference>
<keyword evidence="5" id="KW-0336">GPI-anchor</keyword>
<dbReference type="EMBL" id="JAQGDS010000001">
    <property type="protein sequence ID" value="KAJ6265068.1"/>
    <property type="molecule type" value="Genomic_DNA"/>
</dbReference>
<keyword evidence="14" id="KW-1185">Reference proteome</keyword>
<feature type="transmembrane region" description="Helical" evidence="11">
    <location>
        <begin position="258"/>
        <end position="279"/>
    </location>
</feature>
<keyword evidence="11" id="KW-0472">Membrane</keyword>
<evidence type="ECO:0000313" key="13">
    <source>
        <dbReference type="EMBL" id="KAJ6265068.1"/>
    </source>
</evidence>
<dbReference type="Proteomes" id="UP001221413">
    <property type="component" value="Unassembled WGS sequence"/>
</dbReference>
<dbReference type="InterPro" id="IPR008427">
    <property type="entry name" value="Extracellular_membr_CFEM_dom"/>
</dbReference>
<evidence type="ECO:0000256" key="11">
    <source>
        <dbReference type="SAM" id="Phobius"/>
    </source>
</evidence>
<evidence type="ECO:0000313" key="14">
    <source>
        <dbReference type="Proteomes" id="UP001221413"/>
    </source>
</evidence>
<evidence type="ECO:0000256" key="7">
    <source>
        <dbReference type="ARBA" id="ARBA00023157"/>
    </source>
</evidence>
<dbReference type="GO" id="GO:0098552">
    <property type="term" value="C:side of membrane"/>
    <property type="evidence" value="ECO:0007669"/>
    <property type="project" value="UniProtKB-KW"/>
</dbReference>
<keyword evidence="11" id="KW-0812">Transmembrane</keyword>
<feature type="disulfide bond" evidence="9">
    <location>
        <begin position="100"/>
        <end position="107"/>
    </location>
</feature>
<dbReference type="PROSITE" id="PS52012">
    <property type="entry name" value="CFEM"/>
    <property type="match status" value="1"/>
</dbReference>
<gene>
    <name evidence="13" type="ORF">Dda_1223</name>
</gene>
<comment type="caution">
    <text evidence="13">The sequence shown here is derived from an EMBL/GenBank/DDBJ whole genome shotgun (WGS) entry which is preliminary data.</text>
</comment>
<keyword evidence="11" id="KW-1133">Transmembrane helix</keyword>
<feature type="region of interest" description="Disordered" evidence="10">
    <location>
        <begin position="205"/>
        <end position="254"/>
    </location>
</feature>
<evidence type="ECO:0000256" key="9">
    <source>
        <dbReference type="PROSITE-ProRule" id="PRU01356"/>
    </source>
</evidence>
<evidence type="ECO:0000256" key="3">
    <source>
        <dbReference type="ARBA" id="ARBA00010031"/>
    </source>
</evidence>
<evidence type="ECO:0000256" key="1">
    <source>
        <dbReference type="ARBA" id="ARBA00004589"/>
    </source>
</evidence>
<feature type="domain" description="CFEM" evidence="12">
    <location>
        <begin position="53"/>
        <end position="168"/>
    </location>
</feature>
<organism evidence="13 14">
    <name type="scientific">Drechslerella dactyloides</name>
    <name type="common">Nematode-trapping fungus</name>
    <name type="synonym">Arthrobotrys dactyloides</name>
    <dbReference type="NCBI Taxonomy" id="74499"/>
    <lineage>
        <taxon>Eukaryota</taxon>
        <taxon>Fungi</taxon>
        <taxon>Dikarya</taxon>
        <taxon>Ascomycota</taxon>
        <taxon>Pezizomycotina</taxon>
        <taxon>Orbiliomycetes</taxon>
        <taxon>Orbiliales</taxon>
        <taxon>Orbiliaceae</taxon>
        <taxon>Drechslerella</taxon>
    </lineage>
</organism>
<evidence type="ECO:0000259" key="12">
    <source>
        <dbReference type="PROSITE" id="PS52012"/>
    </source>
</evidence>
<evidence type="ECO:0000256" key="8">
    <source>
        <dbReference type="ARBA" id="ARBA00023288"/>
    </source>
</evidence>
<dbReference type="AlphaFoldDB" id="A0AAD6J5S8"/>
<reference evidence="13" key="1">
    <citation type="submission" date="2023-01" db="EMBL/GenBank/DDBJ databases">
        <title>The chitinases involved in constricting ring structure development in the nematode-trapping fungus Drechslerella dactyloides.</title>
        <authorList>
            <person name="Wang R."/>
            <person name="Zhang L."/>
            <person name="Tang P."/>
            <person name="Li S."/>
            <person name="Liang L."/>
        </authorList>
    </citation>
    <scope>NUCLEOTIDE SEQUENCE</scope>
    <source>
        <strain evidence="13">YMF1.00031</strain>
    </source>
</reference>
<evidence type="ECO:0000256" key="6">
    <source>
        <dbReference type="ARBA" id="ARBA00022729"/>
    </source>
</evidence>
<keyword evidence="8" id="KW-0449">Lipoprotein</keyword>
<evidence type="ECO:0000256" key="4">
    <source>
        <dbReference type="ARBA" id="ARBA00022525"/>
    </source>
</evidence>
<name>A0AAD6J5S8_DREDA</name>
<evidence type="ECO:0000256" key="2">
    <source>
        <dbReference type="ARBA" id="ARBA00004613"/>
    </source>
</evidence>
<keyword evidence="6" id="KW-0732">Signal</keyword>
<keyword evidence="5" id="KW-0325">Glycoprotein</keyword>
<evidence type="ECO:0000256" key="5">
    <source>
        <dbReference type="ARBA" id="ARBA00022622"/>
    </source>
</evidence>
<keyword evidence="7 9" id="KW-1015">Disulfide bond</keyword>
<dbReference type="GO" id="GO:0005576">
    <property type="term" value="C:extracellular region"/>
    <property type="evidence" value="ECO:0007669"/>
    <property type="project" value="UniProtKB-SubCell"/>
</dbReference>
<sequence>MHTAADPVLGTFPARPIKRADLSGQGSLLDDGWPAGRPDIAAYQTRSSPNYPTMYAKFATLALLAAAPALTAAQENTGTGSMLPSCLTTCYGLAVARASCDTLSPSCICGSNTFFNFVSNCLTTGEYTCTETEAVDIWNKLQAQCADKLSSALPSLKFRTSESSISATIGSILPDTTTGAESISVTMGTITRPGNFTVAPTMGTVTGPSETSEDNVSTVTRSSAITGPGQPSASGTQVSQTTRSPSAPTQSPNDAMNLIPSIVSLIIGSFMAGGALFFML</sequence>
<evidence type="ECO:0000256" key="10">
    <source>
        <dbReference type="SAM" id="MobiDB-lite"/>
    </source>
</evidence>
<keyword evidence="4" id="KW-0964">Secreted</keyword>
<protein>
    <recommendedName>
        <fullName evidence="12">CFEM domain-containing protein</fullName>
    </recommendedName>
</protein>
<comment type="subcellular location">
    <subcellularLocation>
        <location evidence="1">Membrane</location>
        <topology evidence="1">Lipid-anchor</topology>
        <topology evidence="1">GPI-anchor</topology>
    </subcellularLocation>
    <subcellularLocation>
        <location evidence="2">Secreted</location>
    </subcellularLocation>
</comment>
<comment type="similarity">
    <text evidence="3">Belongs to the RBT5 family.</text>
</comment>
<feature type="disulfide bond" evidence="9">
    <location>
        <begin position="90"/>
        <end position="121"/>
    </location>
</feature>